<gene>
    <name evidence="5" type="ORF">NF557_07350</name>
</gene>
<dbReference type="InterPro" id="IPR050765">
    <property type="entry name" value="Riboflavin_Biosynth_HTPR"/>
</dbReference>
<dbReference type="SUPFAM" id="SSF53597">
    <property type="entry name" value="Dihydrofolate reductase-like"/>
    <property type="match status" value="1"/>
</dbReference>
<evidence type="ECO:0000313" key="5">
    <source>
        <dbReference type="EMBL" id="USQ77707.1"/>
    </source>
</evidence>
<feature type="domain" description="Bacterial bifunctional deaminase-reductase C-terminal" evidence="4">
    <location>
        <begin position="24"/>
        <end position="236"/>
    </location>
</feature>
<organism evidence="5 6">
    <name type="scientific">Ornithinimicrobium cryptoxanthini</name>
    <dbReference type="NCBI Taxonomy" id="2934161"/>
    <lineage>
        <taxon>Bacteria</taxon>
        <taxon>Bacillati</taxon>
        <taxon>Actinomycetota</taxon>
        <taxon>Actinomycetes</taxon>
        <taxon>Micrococcales</taxon>
        <taxon>Ornithinimicrobiaceae</taxon>
        <taxon>Ornithinimicrobium</taxon>
    </lineage>
</organism>
<dbReference type="PANTHER" id="PTHR38011">
    <property type="entry name" value="DIHYDROFOLATE REDUCTASE FAMILY PROTEIN (AFU_ORTHOLOGUE AFUA_8G06820)"/>
    <property type="match status" value="1"/>
</dbReference>
<evidence type="ECO:0000256" key="2">
    <source>
        <dbReference type="ARBA" id="ARBA00022857"/>
    </source>
</evidence>
<evidence type="ECO:0000259" key="4">
    <source>
        <dbReference type="Pfam" id="PF01872"/>
    </source>
</evidence>
<evidence type="ECO:0000313" key="6">
    <source>
        <dbReference type="Proteomes" id="UP001056535"/>
    </source>
</evidence>
<comment type="pathway">
    <text evidence="1">Cofactor biosynthesis; riboflavin biosynthesis.</text>
</comment>
<protein>
    <submittedName>
        <fullName evidence="5">Dihydrofolate reductase family protein</fullName>
    </submittedName>
</protein>
<reference evidence="5" key="1">
    <citation type="submission" date="2022-06" db="EMBL/GenBank/DDBJ databases">
        <title>Ornithinimicrobium JY.X270.</title>
        <authorList>
            <person name="Huang Y."/>
        </authorList>
    </citation>
    <scope>NUCLEOTIDE SEQUENCE</scope>
    <source>
        <strain evidence="5">JY.X270</strain>
    </source>
</reference>
<name>A0ABY4YLP9_9MICO</name>
<dbReference type="Gene3D" id="3.40.430.10">
    <property type="entry name" value="Dihydrofolate Reductase, subunit A"/>
    <property type="match status" value="1"/>
</dbReference>
<dbReference type="Proteomes" id="UP001056535">
    <property type="component" value="Chromosome"/>
</dbReference>
<evidence type="ECO:0000256" key="3">
    <source>
        <dbReference type="ARBA" id="ARBA00023002"/>
    </source>
</evidence>
<keyword evidence="6" id="KW-1185">Reference proteome</keyword>
<dbReference type="Pfam" id="PF01872">
    <property type="entry name" value="RibD_C"/>
    <property type="match status" value="1"/>
</dbReference>
<dbReference type="InterPro" id="IPR024072">
    <property type="entry name" value="DHFR-like_dom_sf"/>
</dbReference>
<proteinExistence type="predicted"/>
<sequence length="243" mass="25271">MVMLSEGARSTEQLLREYAVTSGRWVRANFVTTLDGHATGGDGLSGSINSAADKAVFDVLRALADVVVVGAGTIRAEGYGRLRTEDPELLAARRAAGRSDHPLLAVVTASGHLPEKVLEPDADAGDLLVLCAEAVQDDLAQRLGEDAVIACGADTVEATRAIEALHGRGLDQVLTEGGPHLLGGWLGAGVLDELCLTVRPVVVGGTGPRLLEAPAADGALAQFELLQALAIEGDLILRYAVRR</sequence>
<dbReference type="RefSeq" id="WP_252623143.1">
    <property type="nucleotide sequence ID" value="NZ_CP099490.1"/>
</dbReference>
<dbReference type="EMBL" id="CP099490">
    <property type="protein sequence ID" value="USQ77707.1"/>
    <property type="molecule type" value="Genomic_DNA"/>
</dbReference>
<keyword evidence="3" id="KW-0560">Oxidoreductase</keyword>
<evidence type="ECO:0000256" key="1">
    <source>
        <dbReference type="ARBA" id="ARBA00005104"/>
    </source>
</evidence>
<dbReference type="InterPro" id="IPR002734">
    <property type="entry name" value="RibDG_C"/>
</dbReference>
<accession>A0ABY4YLP9</accession>
<dbReference type="PANTHER" id="PTHR38011:SF7">
    <property type="entry name" value="2,5-DIAMINO-6-RIBOSYLAMINO-4(3H)-PYRIMIDINONE 5'-PHOSPHATE REDUCTASE"/>
    <property type="match status" value="1"/>
</dbReference>
<keyword evidence="2" id="KW-0521">NADP</keyword>